<protein>
    <submittedName>
        <fullName evidence="1">Uncharacterized protein</fullName>
    </submittedName>
</protein>
<comment type="caution">
    <text evidence="1">The sequence shown here is derived from an EMBL/GenBank/DDBJ whole genome shotgun (WGS) entry which is preliminary data.</text>
</comment>
<gene>
    <name evidence="1" type="ORF">AKAME5_002560800</name>
</gene>
<evidence type="ECO:0000313" key="2">
    <source>
        <dbReference type="Proteomes" id="UP001279410"/>
    </source>
</evidence>
<name>A0AAD3RKY0_LATJO</name>
<reference evidence="1" key="1">
    <citation type="submission" date="2022-08" db="EMBL/GenBank/DDBJ databases">
        <title>Genome sequencing of akame (Lates japonicus).</title>
        <authorList>
            <person name="Hashiguchi Y."/>
            <person name="Takahashi H."/>
        </authorList>
    </citation>
    <scope>NUCLEOTIDE SEQUENCE</scope>
    <source>
        <strain evidence="1">Kochi</strain>
    </source>
</reference>
<dbReference type="AlphaFoldDB" id="A0AAD3RKY0"/>
<organism evidence="1 2">
    <name type="scientific">Lates japonicus</name>
    <name type="common">Japanese lates</name>
    <dbReference type="NCBI Taxonomy" id="270547"/>
    <lineage>
        <taxon>Eukaryota</taxon>
        <taxon>Metazoa</taxon>
        <taxon>Chordata</taxon>
        <taxon>Craniata</taxon>
        <taxon>Vertebrata</taxon>
        <taxon>Euteleostomi</taxon>
        <taxon>Actinopterygii</taxon>
        <taxon>Neopterygii</taxon>
        <taxon>Teleostei</taxon>
        <taxon>Neoteleostei</taxon>
        <taxon>Acanthomorphata</taxon>
        <taxon>Carangaria</taxon>
        <taxon>Carangaria incertae sedis</taxon>
        <taxon>Centropomidae</taxon>
        <taxon>Lates</taxon>
    </lineage>
</organism>
<evidence type="ECO:0000313" key="1">
    <source>
        <dbReference type="EMBL" id="GLD74279.1"/>
    </source>
</evidence>
<keyword evidence="2" id="KW-1185">Reference proteome</keyword>
<proteinExistence type="predicted"/>
<dbReference type="EMBL" id="BRZM01002114">
    <property type="protein sequence ID" value="GLD74279.1"/>
    <property type="molecule type" value="Genomic_DNA"/>
</dbReference>
<sequence>MTGINNGVHDVLKEEYGLNDLLIRCVCHSLQLAVSHACNDTFHSREYLVRKTYNQFFTVSKAQPTDGYISPKLYLGYLYESKAAELHLAPEEKNNVRKRRLAFTISLTDEWRDNIEALHKMSVFNVEETHNKSLGEIEKIAKLLGYSPAEIDKIVQQWCAIHPSKWNETKNTVGF</sequence>
<accession>A0AAD3RKY0</accession>
<dbReference type="Proteomes" id="UP001279410">
    <property type="component" value="Unassembled WGS sequence"/>
</dbReference>